<dbReference type="InParanoid" id="K3WHP5"/>
<protein>
    <recommendedName>
        <fullName evidence="4">FAR1 domain-containing protein</fullName>
    </recommendedName>
</protein>
<dbReference type="eggNOG" id="ENOG502RAN4">
    <property type="taxonomic scope" value="Eukaryota"/>
</dbReference>
<feature type="region of interest" description="Disordered" evidence="1">
    <location>
        <begin position="1"/>
        <end position="68"/>
    </location>
</feature>
<dbReference type="VEuPathDB" id="FungiDB:PYU1_G004477"/>
<evidence type="ECO:0000256" key="1">
    <source>
        <dbReference type="SAM" id="MobiDB-lite"/>
    </source>
</evidence>
<proteinExistence type="predicted"/>
<sequence length="364" mass="40272">MKRREPTALLTPPSSSATDSLSDADTGELHGAQDRDAHALHGGAAKLPDAHSSAAGGDADAASASPTAAPDAEIDAVVAASPNAAAVSGIASPASGPVVKKRRTKNFKWREDMAKSRGTLAVRIPPLEPPTFASWDAFIHAWTEYMAATKTLYRRRSSCTTTSWNSKNRFKKYPVPDSFQYATMAYWCTHGCIQPSRGTGVRAHLHNRFTGCTARITADVVYETNGDDDVRWFIRVRNQISQHNHKINDEIYTCYTNNSSVPDDLLLGPSDELDESSRMMRSFEPEDAEFENSSRMLAELEGHVDVDHAREVLADDQKIHMARSELQPILNELKRTSSRVIHKRLQDVSEVVVHLLAKWHRGKI</sequence>
<dbReference type="HOGENOM" id="CLU_048211_1_0_1"/>
<dbReference type="Proteomes" id="UP000019132">
    <property type="component" value="Unassembled WGS sequence"/>
</dbReference>
<keyword evidence="3" id="KW-1185">Reference proteome</keyword>
<reference evidence="3" key="1">
    <citation type="journal article" date="2010" name="Genome Biol.">
        <title>Genome sequence of the necrotrophic plant pathogen Pythium ultimum reveals original pathogenicity mechanisms and effector repertoire.</title>
        <authorList>
            <person name="Levesque C.A."/>
            <person name="Brouwer H."/>
            <person name="Cano L."/>
            <person name="Hamilton J.P."/>
            <person name="Holt C."/>
            <person name="Huitema E."/>
            <person name="Raffaele S."/>
            <person name="Robideau G.P."/>
            <person name="Thines M."/>
            <person name="Win J."/>
            <person name="Zerillo M.M."/>
            <person name="Beakes G.W."/>
            <person name="Boore J.L."/>
            <person name="Busam D."/>
            <person name="Dumas B."/>
            <person name="Ferriera S."/>
            <person name="Fuerstenberg S.I."/>
            <person name="Gachon C.M."/>
            <person name="Gaulin E."/>
            <person name="Govers F."/>
            <person name="Grenville-Briggs L."/>
            <person name="Horner N."/>
            <person name="Hostetler J."/>
            <person name="Jiang R.H."/>
            <person name="Johnson J."/>
            <person name="Krajaejun T."/>
            <person name="Lin H."/>
            <person name="Meijer H.J."/>
            <person name="Moore B."/>
            <person name="Morris P."/>
            <person name="Phuntmart V."/>
            <person name="Puiu D."/>
            <person name="Shetty J."/>
            <person name="Stajich J.E."/>
            <person name="Tripathy S."/>
            <person name="Wawra S."/>
            <person name="van West P."/>
            <person name="Whitty B.R."/>
            <person name="Coutinho P.M."/>
            <person name="Henrissat B."/>
            <person name="Martin F."/>
            <person name="Thomas P.D."/>
            <person name="Tyler B.M."/>
            <person name="De Vries R.P."/>
            <person name="Kamoun S."/>
            <person name="Yandell M."/>
            <person name="Tisserat N."/>
            <person name="Buell C.R."/>
        </authorList>
    </citation>
    <scope>NUCLEOTIDE SEQUENCE</scope>
    <source>
        <strain evidence="3">DAOM:BR144</strain>
    </source>
</reference>
<feature type="compositionally biased region" description="Low complexity" evidence="1">
    <location>
        <begin position="9"/>
        <end position="24"/>
    </location>
</feature>
<evidence type="ECO:0000313" key="3">
    <source>
        <dbReference type="Proteomes" id="UP000019132"/>
    </source>
</evidence>
<dbReference type="EMBL" id="GL376631">
    <property type="status" value="NOT_ANNOTATED_CDS"/>
    <property type="molecule type" value="Genomic_DNA"/>
</dbReference>
<feature type="compositionally biased region" description="Low complexity" evidence="1">
    <location>
        <begin position="50"/>
        <end position="68"/>
    </location>
</feature>
<accession>K3WHP5</accession>
<evidence type="ECO:0008006" key="4">
    <source>
        <dbReference type="Google" id="ProtNLM"/>
    </source>
</evidence>
<dbReference type="OMA" id="PLTFDTW"/>
<reference evidence="2" key="3">
    <citation type="submission" date="2015-02" db="UniProtKB">
        <authorList>
            <consortium name="EnsemblProtists"/>
        </authorList>
    </citation>
    <scope>IDENTIFICATION</scope>
    <source>
        <strain evidence="2">DAOM BR144</strain>
    </source>
</reference>
<evidence type="ECO:0000313" key="2">
    <source>
        <dbReference type="EnsemblProtists" id="PYU1_T004487"/>
    </source>
</evidence>
<reference evidence="3" key="2">
    <citation type="submission" date="2010-04" db="EMBL/GenBank/DDBJ databases">
        <authorList>
            <person name="Buell R."/>
            <person name="Hamilton J."/>
            <person name="Hostetler J."/>
        </authorList>
    </citation>
    <scope>NUCLEOTIDE SEQUENCE [LARGE SCALE GENOMIC DNA]</scope>
    <source>
        <strain evidence="3">DAOM:BR144</strain>
    </source>
</reference>
<dbReference type="AlphaFoldDB" id="K3WHP5"/>
<feature type="compositionally biased region" description="Basic and acidic residues" evidence="1">
    <location>
        <begin position="27"/>
        <end position="39"/>
    </location>
</feature>
<name>K3WHP5_GLOUD</name>
<dbReference type="EnsemblProtists" id="PYU1_T004487">
    <property type="protein sequence ID" value="PYU1_T004487"/>
    <property type="gene ID" value="PYU1_G004477"/>
</dbReference>
<organism evidence="2 3">
    <name type="scientific">Globisporangium ultimum (strain ATCC 200006 / CBS 805.95 / DAOM BR144)</name>
    <name type="common">Pythium ultimum</name>
    <dbReference type="NCBI Taxonomy" id="431595"/>
    <lineage>
        <taxon>Eukaryota</taxon>
        <taxon>Sar</taxon>
        <taxon>Stramenopiles</taxon>
        <taxon>Oomycota</taxon>
        <taxon>Peronosporomycetes</taxon>
        <taxon>Pythiales</taxon>
        <taxon>Pythiaceae</taxon>
        <taxon>Globisporangium</taxon>
    </lineage>
</organism>